<dbReference type="InterPro" id="IPR003594">
    <property type="entry name" value="HATPase_dom"/>
</dbReference>
<dbReference type="PANTHER" id="PTHR43711">
    <property type="entry name" value="TWO-COMPONENT HISTIDINE KINASE"/>
    <property type="match status" value="1"/>
</dbReference>
<proteinExistence type="predicted"/>
<dbReference type="EC" id="2.7.13.3" evidence="2"/>
<keyword evidence="10" id="KW-1185">Reference proteome</keyword>
<dbReference type="RefSeq" id="WP_203194451.1">
    <property type="nucleotide sequence ID" value="NZ_CP063362.1"/>
</dbReference>
<dbReference type="CDD" id="cd00075">
    <property type="entry name" value="HATPase"/>
    <property type="match status" value="1"/>
</dbReference>
<dbReference type="InterPro" id="IPR036890">
    <property type="entry name" value="HATPase_C_sf"/>
</dbReference>
<dbReference type="KEGG" id="xdi:EZH22_03810"/>
<evidence type="ECO:0000256" key="6">
    <source>
        <dbReference type="ARBA" id="ARBA00023012"/>
    </source>
</evidence>
<comment type="catalytic activity">
    <reaction evidence="1">
        <text>ATP + protein L-histidine = ADP + protein N-phospho-L-histidine.</text>
        <dbReference type="EC" id="2.7.13.3"/>
    </reaction>
</comment>
<dbReference type="Proteomes" id="UP000596427">
    <property type="component" value="Chromosome"/>
</dbReference>
<evidence type="ECO:0000313" key="10">
    <source>
        <dbReference type="Proteomes" id="UP000596427"/>
    </source>
</evidence>
<evidence type="ECO:0000256" key="5">
    <source>
        <dbReference type="ARBA" id="ARBA00022777"/>
    </source>
</evidence>
<dbReference type="SMART" id="SM00387">
    <property type="entry name" value="HATPase_c"/>
    <property type="match status" value="1"/>
</dbReference>
<dbReference type="SUPFAM" id="SSF47384">
    <property type="entry name" value="Homodimeric domain of signal transducing histidine kinase"/>
    <property type="match status" value="1"/>
</dbReference>
<feature type="domain" description="Histidine kinase" evidence="8">
    <location>
        <begin position="115"/>
        <end position="335"/>
    </location>
</feature>
<evidence type="ECO:0000256" key="1">
    <source>
        <dbReference type="ARBA" id="ARBA00000085"/>
    </source>
</evidence>
<keyword evidence="7" id="KW-0812">Transmembrane</keyword>
<evidence type="ECO:0000256" key="4">
    <source>
        <dbReference type="ARBA" id="ARBA00022679"/>
    </source>
</evidence>
<keyword evidence="3" id="KW-0597">Phosphoprotein</keyword>
<evidence type="ECO:0000259" key="8">
    <source>
        <dbReference type="PROSITE" id="PS50109"/>
    </source>
</evidence>
<keyword evidence="4" id="KW-0808">Transferase</keyword>
<dbReference type="InterPro" id="IPR003661">
    <property type="entry name" value="HisK_dim/P_dom"/>
</dbReference>
<keyword evidence="6" id="KW-0902">Two-component regulatory system</keyword>
<dbReference type="Gene3D" id="3.30.565.10">
    <property type="entry name" value="Histidine kinase-like ATPase, C-terminal domain"/>
    <property type="match status" value="1"/>
</dbReference>
<dbReference type="PRINTS" id="PR00344">
    <property type="entry name" value="BCTRLSENSOR"/>
</dbReference>
<dbReference type="Pfam" id="PF02518">
    <property type="entry name" value="HATPase_c"/>
    <property type="match status" value="1"/>
</dbReference>
<keyword evidence="7" id="KW-1133">Transmembrane helix</keyword>
<keyword evidence="5 9" id="KW-0418">Kinase</keyword>
<dbReference type="InterPro" id="IPR050736">
    <property type="entry name" value="Sensor_HK_Regulatory"/>
</dbReference>
<sequence length="340" mass="34696">MSGLFCPPLCDAAGSPSEPAAAAQGFAPPARAPVVPVLAAILGISGFALAGATLSGIAGALAGGLAAAVAAALLLRHAARQETARRAFEARARAAEAACARAEAESRAKSLFLAEMSHELRTPLNTVMGFSEMMAEEVLGPHRVPAYAGYARDIHVAGRHLLSLADDLLDLARIEIGHRSLMETPVRLDLLAEDCVGMMGPLAAARPLALGLEISGPAPRLWGDERALRQIALNLLANAVKFTPAGGTVRLRAGIGGDGAPYLSVEDTGPGIADRELPLDGAHPRESRLDLATGRGAGLGLAIVRGLASLHGGSLTLVRRAGGGTSARVAFPAARAMHGS</sequence>
<accession>A0A974PQY3</accession>
<reference evidence="9 10" key="1">
    <citation type="submission" date="2020-10" db="EMBL/GenBank/DDBJ databases">
        <title>Degradation of 1,4-Dioxane by Xanthobacter sp. YN2, via a Novel Group-2 Soluble Di-Iron Monooxygenase.</title>
        <authorList>
            <person name="Ma F."/>
            <person name="Wang Y."/>
            <person name="Yang J."/>
            <person name="Guo H."/>
            <person name="Su D."/>
            <person name="Yu L."/>
        </authorList>
    </citation>
    <scope>NUCLEOTIDE SEQUENCE [LARGE SCALE GENOMIC DNA]</scope>
    <source>
        <strain evidence="9 10">YN2</strain>
    </source>
</reference>
<dbReference type="InterPro" id="IPR004358">
    <property type="entry name" value="Sig_transdc_His_kin-like_C"/>
</dbReference>
<keyword evidence="7" id="KW-0472">Membrane</keyword>
<name>A0A974PQY3_9HYPH</name>
<protein>
    <recommendedName>
        <fullName evidence="2">histidine kinase</fullName>
        <ecNumber evidence="2">2.7.13.3</ecNumber>
    </recommendedName>
</protein>
<evidence type="ECO:0000256" key="7">
    <source>
        <dbReference type="SAM" id="Phobius"/>
    </source>
</evidence>
<dbReference type="PROSITE" id="PS50109">
    <property type="entry name" value="HIS_KIN"/>
    <property type="match status" value="1"/>
</dbReference>
<evidence type="ECO:0000313" key="9">
    <source>
        <dbReference type="EMBL" id="QRG07535.1"/>
    </source>
</evidence>
<organism evidence="9 10">
    <name type="scientific">Xanthobacter dioxanivorans</name>
    <dbReference type="NCBI Taxonomy" id="2528964"/>
    <lineage>
        <taxon>Bacteria</taxon>
        <taxon>Pseudomonadati</taxon>
        <taxon>Pseudomonadota</taxon>
        <taxon>Alphaproteobacteria</taxon>
        <taxon>Hyphomicrobiales</taxon>
        <taxon>Xanthobacteraceae</taxon>
        <taxon>Xanthobacter</taxon>
    </lineage>
</organism>
<dbReference type="AlphaFoldDB" id="A0A974PQY3"/>
<evidence type="ECO:0000256" key="3">
    <source>
        <dbReference type="ARBA" id="ARBA00022553"/>
    </source>
</evidence>
<dbReference type="CDD" id="cd00082">
    <property type="entry name" value="HisKA"/>
    <property type="match status" value="1"/>
</dbReference>
<dbReference type="EMBL" id="CP063362">
    <property type="protein sequence ID" value="QRG07535.1"/>
    <property type="molecule type" value="Genomic_DNA"/>
</dbReference>
<dbReference type="SUPFAM" id="SSF55874">
    <property type="entry name" value="ATPase domain of HSP90 chaperone/DNA topoisomerase II/histidine kinase"/>
    <property type="match status" value="1"/>
</dbReference>
<dbReference type="InterPro" id="IPR036097">
    <property type="entry name" value="HisK_dim/P_sf"/>
</dbReference>
<dbReference type="Gene3D" id="1.10.287.130">
    <property type="match status" value="1"/>
</dbReference>
<gene>
    <name evidence="9" type="ORF">EZH22_03810</name>
</gene>
<dbReference type="PANTHER" id="PTHR43711:SF26">
    <property type="entry name" value="SENSOR HISTIDINE KINASE RCSC"/>
    <property type="match status" value="1"/>
</dbReference>
<dbReference type="SMART" id="SM00388">
    <property type="entry name" value="HisKA"/>
    <property type="match status" value="1"/>
</dbReference>
<evidence type="ECO:0000256" key="2">
    <source>
        <dbReference type="ARBA" id="ARBA00012438"/>
    </source>
</evidence>
<dbReference type="GO" id="GO:0000155">
    <property type="term" value="F:phosphorelay sensor kinase activity"/>
    <property type="evidence" value="ECO:0007669"/>
    <property type="project" value="InterPro"/>
</dbReference>
<dbReference type="Pfam" id="PF00512">
    <property type="entry name" value="HisKA"/>
    <property type="match status" value="1"/>
</dbReference>
<dbReference type="InterPro" id="IPR005467">
    <property type="entry name" value="His_kinase_dom"/>
</dbReference>
<feature type="transmembrane region" description="Helical" evidence="7">
    <location>
        <begin position="57"/>
        <end position="75"/>
    </location>
</feature>